<feature type="domain" description="DUF397" evidence="2">
    <location>
        <begin position="8"/>
        <end position="56"/>
    </location>
</feature>
<dbReference type="Proteomes" id="UP001596220">
    <property type="component" value="Unassembled WGS sequence"/>
</dbReference>
<evidence type="ECO:0000256" key="1">
    <source>
        <dbReference type="SAM" id="MobiDB-lite"/>
    </source>
</evidence>
<reference evidence="4" key="1">
    <citation type="journal article" date="2019" name="Int. J. Syst. Evol. Microbiol.">
        <title>The Global Catalogue of Microorganisms (GCM) 10K type strain sequencing project: providing services to taxonomists for standard genome sequencing and annotation.</title>
        <authorList>
            <consortium name="The Broad Institute Genomics Platform"/>
            <consortium name="The Broad Institute Genome Sequencing Center for Infectious Disease"/>
            <person name="Wu L."/>
            <person name="Ma J."/>
        </authorList>
    </citation>
    <scope>NUCLEOTIDE SEQUENCE [LARGE SCALE GENOMIC DNA]</scope>
    <source>
        <strain evidence="4">CGMCC 4.7246</strain>
    </source>
</reference>
<name>A0ABW1PGF8_9PSEU</name>
<gene>
    <name evidence="3" type="ORF">ACFP3R_36105</name>
</gene>
<comment type="caution">
    <text evidence="3">The sequence shown here is derived from an EMBL/GenBank/DDBJ whole genome shotgun (WGS) entry which is preliminary data.</text>
</comment>
<sequence length="65" mass="7141">MTEPVPPLRWRRSSRSGSEGNCVEVGSTFDRLRDSKRPTVELGVSRGALHAFLQAAADGRFDPRG</sequence>
<accession>A0ABW1PGF8</accession>
<evidence type="ECO:0000259" key="2">
    <source>
        <dbReference type="Pfam" id="PF04149"/>
    </source>
</evidence>
<keyword evidence="4" id="KW-1185">Reference proteome</keyword>
<dbReference type="RefSeq" id="WP_380643237.1">
    <property type="nucleotide sequence ID" value="NZ_JBHSQO010000072.1"/>
</dbReference>
<organism evidence="3 4">
    <name type="scientific">Saccharothrix lopnurensis</name>
    <dbReference type="NCBI Taxonomy" id="1670621"/>
    <lineage>
        <taxon>Bacteria</taxon>
        <taxon>Bacillati</taxon>
        <taxon>Actinomycetota</taxon>
        <taxon>Actinomycetes</taxon>
        <taxon>Pseudonocardiales</taxon>
        <taxon>Pseudonocardiaceae</taxon>
        <taxon>Saccharothrix</taxon>
    </lineage>
</organism>
<feature type="region of interest" description="Disordered" evidence="1">
    <location>
        <begin position="1"/>
        <end position="22"/>
    </location>
</feature>
<dbReference type="InterPro" id="IPR007278">
    <property type="entry name" value="DUF397"/>
</dbReference>
<proteinExistence type="predicted"/>
<evidence type="ECO:0000313" key="4">
    <source>
        <dbReference type="Proteomes" id="UP001596220"/>
    </source>
</evidence>
<protein>
    <submittedName>
        <fullName evidence="3">DUF397 domain-containing protein</fullName>
    </submittedName>
</protein>
<evidence type="ECO:0000313" key="3">
    <source>
        <dbReference type="EMBL" id="MFC6094716.1"/>
    </source>
</evidence>
<dbReference type="EMBL" id="JBHSQO010000072">
    <property type="protein sequence ID" value="MFC6094716.1"/>
    <property type="molecule type" value="Genomic_DNA"/>
</dbReference>
<dbReference type="Pfam" id="PF04149">
    <property type="entry name" value="DUF397"/>
    <property type="match status" value="1"/>
</dbReference>